<feature type="region of interest" description="Disordered" evidence="1">
    <location>
        <begin position="149"/>
        <end position="169"/>
    </location>
</feature>
<organism evidence="3 4">
    <name type="scientific">Physcomitrium patens</name>
    <name type="common">Spreading-leaved earth moss</name>
    <name type="synonym">Physcomitrella patens</name>
    <dbReference type="NCBI Taxonomy" id="3218"/>
    <lineage>
        <taxon>Eukaryota</taxon>
        <taxon>Viridiplantae</taxon>
        <taxon>Streptophyta</taxon>
        <taxon>Embryophyta</taxon>
        <taxon>Bryophyta</taxon>
        <taxon>Bryophytina</taxon>
        <taxon>Bryopsida</taxon>
        <taxon>Funariidae</taxon>
        <taxon>Funariales</taxon>
        <taxon>Funariaceae</taxon>
        <taxon>Physcomitrium</taxon>
    </lineage>
</organism>
<reference evidence="3" key="3">
    <citation type="submission" date="2020-12" db="UniProtKB">
        <authorList>
            <consortium name="EnsemblPlants"/>
        </authorList>
    </citation>
    <scope>IDENTIFICATION</scope>
</reference>
<feature type="domain" description="At4g14310 8-bladed propeller" evidence="2">
    <location>
        <begin position="813"/>
        <end position="1091"/>
    </location>
</feature>
<dbReference type="EnsemblPlants" id="Pp3c25_7300V3.5">
    <property type="protein sequence ID" value="Pp3c25_7300V3.5"/>
    <property type="gene ID" value="Pp3c25_7300"/>
</dbReference>
<dbReference type="RefSeq" id="XP_024365737.1">
    <property type="nucleotide sequence ID" value="XM_024509969.2"/>
</dbReference>
<feature type="region of interest" description="Disordered" evidence="1">
    <location>
        <begin position="337"/>
        <end position="359"/>
    </location>
</feature>
<dbReference type="Proteomes" id="UP000006727">
    <property type="component" value="Chromosome 25"/>
</dbReference>
<evidence type="ECO:0000313" key="4">
    <source>
        <dbReference type="Proteomes" id="UP000006727"/>
    </source>
</evidence>
<keyword evidence="4" id="KW-1185">Reference proteome</keyword>
<dbReference type="Gramene" id="Pp3c25_7300V3.5">
    <property type="protein sequence ID" value="Pp3c25_7300V3.5"/>
    <property type="gene ID" value="Pp3c25_7300"/>
</dbReference>
<dbReference type="FunCoup" id="A0A7I4FI53">
    <property type="interactions" value="524"/>
</dbReference>
<dbReference type="EMBL" id="ABEU02000025">
    <property type="status" value="NOT_ANNOTATED_CDS"/>
    <property type="molecule type" value="Genomic_DNA"/>
</dbReference>
<dbReference type="RefSeq" id="XP_024365736.1">
    <property type="nucleotide sequence ID" value="XM_024509968.2"/>
</dbReference>
<reference evidence="3 4" key="1">
    <citation type="journal article" date="2008" name="Science">
        <title>The Physcomitrella genome reveals evolutionary insights into the conquest of land by plants.</title>
        <authorList>
            <person name="Rensing S."/>
            <person name="Lang D."/>
            <person name="Zimmer A."/>
            <person name="Terry A."/>
            <person name="Salamov A."/>
            <person name="Shapiro H."/>
            <person name="Nishiyama T."/>
            <person name="Perroud P.-F."/>
            <person name="Lindquist E."/>
            <person name="Kamisugi Y."/>
            <person name="Tanahashi T."/>
            <person name="Sakakibara K."/>
            <person name="Fujita T."/>
            <person name="Oishi K."/>
            <person name="Shin-I T."/>
            <person name="Kuroki Y."/>
            <person name="Toyoda A."/>
            <person name="Suzuki Y."/>
            <person name="Hashimoto A."/>
            <person name="Yamaguchi K."/>
            <person name="Sugano A."/>
            <person name="Kohara Y."/>
            <person name="Fujiyama A."/>
            <person name="Anterola A."/>
            <person name="Aoki S."/>
            <person name="Ashton N."/>
            <person name="Barbazuk W.B."/>
            <person name="Barker E."/>
            <person name="Bennetzen J."/>
            <person name="Bezanilla M."/>
            <person name="Blankenship R."/>
            <person name="Cho S.H."/>
            <person name="Dutcher S."/>
            <person name="Estelle M."/>
            <person name="Fawcett J.A."/>
            <person name="Gundlach H."/>
            <person name="Hanada K."/>
            <person name="Heyl A."/>
            <person name="Hicks K.A."/>
            <person name="Hugh J."/>
            <person name="Lohr M."/>
            <person name="Mayer K."/>
            <person name="Melkozernov A."/>
            <person name="Murata T."/>
            <person name="Nelson D."/>
            <person name="Pils B."/>
            <person name="Prigge M."/>
            <person name="Reiss B."/>
            <person name="Renner T."/>
            <person name="Rombauts S."/>
            <person name="Rushton P."/>
            <person name="Sanderfoot A."/>
            <person name="Schween G."/>
            <person name="Shiu S.-H."/>
            <person name="Stueber K."/>
            <person name="Theodoulou F.L."/>
            <person name="Tu H."/>
            <person name="Van de Peer Y."/>
            <person name="Verrier P.J."/>
            <person name="Waters E."/>
            <person name="Wood A."/>
            <person name="Yang L."/>
            <person name="Cove D."/>
            <person name="Cuming A."/>
            <person name="Hasebe M."/>
            <person name="Lucas S."/>
            <person name="Mishler D.B."/>
            <person name="Reski R."/>
            <person name="Grigoriev I."/>
            <person name="Quatrano R.S."/>
            <person name="Boore J.L."/>
        </authorList>
    </citation>
    <scope>NUCLEOTIDE SEQUENCE [LARGE SCALE GENOMIC DNA]</scope>
    <source>
        <strain evidence="3 4">cv. Gransden 2004</strain>
    </source>
</reference>
<name>A0A7I4FI53_PHYPA</name>
<feature type="region of interest" description="Disordered" evidence="1">
    <location>
        <begin position="71"/>
        <end position="107"/>
    </location>
</feature>
<evidence type="ECO:0000256" key="1">
    <source>
        <dbReference type="SAM" id="MobiDB-lite"/>
    </source>
</evidence>
<reference evidence="3 4" key="2">
    <citation type="journal article" date="2018" name="Plant J.">
        <title>The Physcomitrella patens chromosome-scale assembly reveals moss genome structure and evolution.</title>
        <authorList>
            <person name="Lang D."/>
            <person name="Ullrich K.K."/>
            <person name="Murat F."/>
            <person name="Fuchs J."/>
            <person name="Jenkins J."/>
            <person name="Haas F.B."/>
            <person name="Piednoel M."/>
            <person name="Gundlach H."/>
            <person name="Van Bel M."/>
            <person name="Meyberg R."/>
            <person name="Vives C."/>
            <person name="Morata J."/>
            <person name="Symeonidi A."/>
            <person name="Hiss M."/>
            <person name="Muchero W."/>
            <person name="Kamisugi Y."/>
            <person name="Saleh O."/>
            <person name="Blanc G."/>
            <person name="Decker E.L."/>
            <person name="van Gessel N."/>
            <person name="Grimwood J."/>
            <person name="Hayes R.D."/>
            <person name="Graham S.W."/>
            <person name="Gunter L.E."/>
            <person name="McDaniel S.F."/>
            <person name="Hoernstein S.N.W."/>
            <person name="Larsson A."/>
            <person name="Li F.W."/>
            <person name="Perroud P.F."/>
            <person name="Phillips J."/>
            <person name="Ranjan P."/>
            <person name="Rokshar D.S."/>
            <person name="Rothfels C.J."/>
            <person name="Schneider L."/>
            <person name="Shu S."/>
            <person name="Stevenson D.W."/>
            <person name="Thummler F."/>
            <person name="Tillich M."/>
            <person name="Villarreal Aguilar J.C."/>
            <person name="Widiez T."/>
            <person name="Wong G.K."/>
            <person name="Wymore A."/>
            <person name="Zhang Y."/>
            <person name="Zimmer A.D."/>
            <person name="Quatrano R.S."/>
            <person name="Mayer K.F.X."/>
            <person name="Goodstein D."/>
            <person name="Casacuberta J.M."/>
            <person name="Vandepoele K."/>
            <person name="Reski R."/>
            <person name="Cuming A.C."/>
            <person name="Tuskan G.A."/>
            <person name="Maumus F."/>
            <person name="Salse J."/>
            <person name="Schmutz J."/>
            <person name="Rensing S.A."/>
        </authorList>
    </citation>
    <scope>NUCLEOTIDE SEQUENCE [LARGE SCALE GENOMIC DNA]</scope>
    <source>
        <strain evidence="3 4">cv. Gransden 2004</strain>
    </source>
</reference>
<dbReference type="PANTHER" id="PTHR35492:SF1">
    <property type="entry name" value="TRANSDUCIN_WD40 REPEAT-LIKE SUPERFAMILY PROTEIN"/>
    <property type="match status" value="1"/>
</dbReference>
<dbReference type="GeneID" id="112277522"/>
<dbReference type="InParanoid" id="A0A7I4FI53"/>
<dbReference type="KEGG" id="ppp:112277522"/>
<dbReference type="Pfam" id="PF25465">
    <property type="entry name" value="Beta-prop_At4g14310"/>
    <property type="match status" value="1"/>
</dbReference>
<proteinExistence type="predicted"/>
<gene>
    <name evidence="3" type="primary">LOC112277522</name>
</gene>
<dbReference type="InterPro" id="IPR045289">
    <property type="entry name" value="At4g14310-like"/>
</dbReference>
<dbReference type="PANTHER" id="PTHR35492">
    <property type="entry name" value="TRANSDUCIN/WD40 REPEAT-LIKE SUPERFAMILY PROTEIN"/>
    <property type="match status" value="1"/>
</dbReference>
<evidence type="ECO:0000259" key="2">
    <source>
        <dbReference type="Pfam" id="PF25465"/>
    </source>
</evidence>
<dbReference type="InterPro" id="IPR011047">
    <property type="entry name" value="Quinoprotein_ADH-like_sf"/>
</dbReference>
<sequence length="1097" mass="120353">MKIRGVSGEPNKGVQEAVHPTAVTRRMAVKGEDVKAGCRGLSRTRMSDRQRSASWDFDNKPVAVRARGALRDAENHSQLKSSSQRSTPRASSVNLKRPGSTATTEKSILARVASPVLRASHLAPSTKRSAALHIYRDEALSKSGLSTGRTSIKPGLSKVASTNSPPQAGVNRRRLVENKPVVKASPLSITSGKCAKSSSVFRTTSKKYTNPVRSASKVVEQEEEVEGFGSIQSSLHGRLSMLEGRVNQIAAELRETKELLGASNPISSKGLLTDIHSKIMNIERCMTGSPIQSTVTRLSGRISSGRNDSDGLRERILMEQEGFKKALQSLTNKHRYDVTASEPVPQRLSSEPFSEDSPALEAGLKPLHERQTLGSQLSNATSPKVSGVHERPALNHSRLEIVCHGHIQPTFEVCYSKYPSQALKPVKTGSFLHHRLAESRATLNENDNRELLCMRLAEFGGRDKDEVCACDEGEVMSTTFPTSLDENSSSGGSVLSYKKHRYSGEACDVSSSEYLSPSNHSSVAEPTENLQSVVCMNSESEFADISHLKLSDGSQFSRQVTKLDYRRQPTPVRSFDGDVFDDTFSINDLRCDESVVVEDEEDDDFAVLSPVARNEEDGSSEIPEKQLLNVGSKVAIAGWFACKGEGILLAHDDSSCSYHDVANMEEKVVYSCPSTLTSRRWGDCWIVQAPGTDGRSSKFVVAASGGGTRDSAFCSWDFYSRKTVSYHCELSSLPNPPRDSKGRARSFDQETPFLKDSCGPESKMALRKWLDRSGAMNMTKLSGNAATKKAFNRCMSLERNDVEEVESKPVDLPLWWYRPCGPLLASVASGLSAVSLYDIRDGESVMRWETQKVVASMAYSSPVQWRNKSKLVLTGLDCLSFWDVESLKPQLLHTVNLPEKQMRALHVYNVDAECSGGVRQRLSASEHHSDGILCTDDAVNVLDFRVPTGIGKKFPTLDEDTQSIFADGDAVYSGAISYKARILDDGATTVMQPQSILNHWSIRQGKLMNVYSLPLSNCHTAQLPITQVWGSSDTIMAANGNGLFVMEPARQYSSGQVISNVRCILGPDELDNPTFDFASSCVLLISRQRPAQWGHWP</sequence>
<dbReference type="SUPFAM" id="SSF50998">
    <property type="entry name" value="Quinoprotein alcohol dehydrogenase-like"/>
    <property type="match status" value="1"/>
</dbReference>
<accession>A0A7I4FI53</accession>
<evidence type="ECO:0000313" key="3">
    <source>
        <dbReference type="EnsemblPlants" id="Pp3c25_7300V3.5"/>
    </source>
</evidence>
<feature type="compositionally biased region" description="Low complexity" evidence="1">
    <location>
        <begin position="81"/>
        <end position="92"/>
    </location>
</feature>
<dbReference type="OrthoDB" id="1907242at2759"/>
<dbReference type="AlphaFoldDB" id="A0A7I4FI53"/>
<protein>
    <recommendedName>
        <fullName evidence="2">At4g14310 8-bladed propeller domain-containing protein</fullName>
    </recommendedName>
</protein>
<dbReference type="RefSeq" id="XP_073387542.1">
    <property type="nucleotide sequence ID" value="XM_073531441.1"/>
</dbReference>
<dbReference type="InterPro" id="IPR057442">
    <property type="entry name" value="Beta-prop_At4g14310"/>
</dbReference>